<dbReference type="GO" id="GO:0005524">
    <property type="term" value="F:ATP binding"/>
    <property type="evidence" value="ECO:0007669"/>
    <property type="project" value="UniProtKB-KW"/>
</dbReference>
<dbReference type="Pfam" id="PF00069">
    <property type="entry name" value="Pkinase"/>
    <property type="match status" value="1"/>
</dbReference>
<evidence type="ECO:0000313" key="8">
    <source>
        <dbReference type="Proteomes" id="UP000536179"/>
    </source>
</evidence>
<dbReference type="GO" id="GO:0004674">
    <property type="term" value="F:protein serine/threonine kinase activity"/>
    <property type="evidence" value="ECO:0007669"/>
    <property type="project" value="TreeGrafter"/>
</dbReference>
<dbReference type="InterPro" id="IPR008984">
    <property type="entry name" value="SMAD_FHA_dom_sf"/>
</dbReference>
<dbReference type="EMBL" id="JACHXU010000007">
    <property type="protein sequence ID" value="MBB3206631.1"/>
    <property type="molecule type" value="Genomic_DNA"/>
</dbReference>
<dbReference type="Gene3D" id="2.60.200.20">
    <property type="match status" value="1"/>
</dbReference>
<dbReference type="PANTHER" id="PTHR43289">
    <property type="entry name" value="MITOGEN-ACTIVATED PROTEIN KINASE KINASE KINASE 20-RELATED"/>
    <property type="match status" value="1"/>
</dbReference>
<dbReference type="Gene3D" id="3.30.200.20">
    <property type="entry name" value="Phosphorylase Kinase, domain 1"/>
    <property type="match status" value="1"/>
</dbReference>
<protein>
    <submittedName>
        <fullName evidence="7">Uncharacterized protein (DUF1810 family)</fullName>
    </submittedName>
</protein>
<dbReference type="PROSITE" id="PS50006">
    <property type="entry name" value="FHA_DOMAIN"/>
    <property type="match status" value="1"/>
</dbReference>
<gene>
    <name evidence="7" type="ORF">FHS27_002443</name>
</gene>
<comment type="caution">
    <text evidence="7">The sequence shown here is derived from an EMBL/GenBank/DDBJ whole genome shotgun (WGS) entry which is preliminary data.</text>
</comment>
<evidence type="ECO:0000256" key="2">
    <source>
        <dbReference type="ARBA" id="ARBA00022741"/>
    </source>
</evidence>
<keyword evidence="1" id="KW-0808">Transferase</keyword>
<dbReference type="RefSeq" id="WP_184305093.1">
    <property type="nucleotide sequence ID" value="NZ_JACHXU010000007.1"/>
</dbReference>
<evidence type="ECO:0000259" key="5">
    <source>
        <dbReference type="PROSITE" id="PS50006"/>
    </source>
</evidence>
<evidence type="ECO:0000256" key="1">
    <source>
        <dbReference type="ARBA" id="ARBA00022679"/>
    </source>
</evidence>
<dbReference type="AlphaFoldDB" id="A0A7W5H688"/>
<feature type="domain" description="FHA" evidence="5">
    <location>
        <begin position="25"/>
        <end position="74"/>
    </location>
</feature>
<evidence type="ECO:0000259" key="6">
    <source>
        <dbReference type="PROSITE" id="PS50011"/>
    </source>
</evidence>
<organism evidence="7 8">
    <name type="scientific">Aporhodopirellula rubra</name>
    <dbReference type="NCBI Taxonomy" id="980271"/>
    <lineage>
        <taxon>Bacteria</taxon>
        <taxon>Pseudomonadati</taxon>
        <taxon>Planctomycetota</taxon>
        <taxon>Planctomycetia</taxon>
        <taxon>Pirellulales</taxon>
        <taxon>Pirellulaceae</taxon>
        <taxon>Aporhodopirellula</taxon>
    </lineage>
</organism>
<feature type="domain" description="Protein kinase" evidence="6">
    <location>
        <begin position="141"/>
        <end position="406"/>
    </location>
</feature>
<sequence>MPHQVTIIAGPDPGRKFIVPDSSPLVIGRGSDSDTKIRDPRLSRIHCEIRHENGRCVLVDRGGVGGVNVNGKTISDSIAISIGTVFQIGDTRLRLEADDSLDAATMASPLCAAAGPSAESASKAVGAALRELIGKSFQDRFQMEEIVATSPTSVVFRGTDTKHDRAVAIKVLRPQLASSENQRERFIRAMKTVMPIKHPNIVRLRMAGRSGSHCWCVTDWVEGKSVSQLIEAIGISGMLDWKQVWRVGIDIGQALEEAHHHQVVHRNVTPANLLRRSSDKVFLLSDLIFARALDQTDAARLTRPGEVIGDLGYMAPERVMRVDEVDGRSDQFGLGATMYALLAGQPPYPATNLPQLISLLQGDRPPEPKSVQFGVDERFSSMVMKMISIDPNDRYDSSTELLEELKRIGMLGGMKV</sequence>
<accession>A0A7W5H688</accession>
<dbReference type="Gene3D" id="1.10.510.10">
    <property type="entry name" value="Transferase(Phosphotransferase) domain 1"/>
    <property type="match status" value="1"/>
</dbReference>
<dbReference type="CDD" id="cd14014">
    <property type="entry name" value="STKc_PknB_like"/>
    <property type="match status" value="1"/>
</dbReference>
<dbReference type="SUPFAM" id="SSF49879">
    <property type="entry name" value="SMAD/FHA domain"/>
    <property type="match status" value="1"/>
</dbReference>
<reference evidence="7 8" key="1">
    <citation type="submission" date="2020-08" db="EMBL/GenBank/DDBJ databases">
        <title>Genomic Encyclopedia of Type Strains, Phase III (KMG-III): the genomes of soil and plant-associated and newly described type strains.</title>
        <authorList>
            <person name="Whitman W."/>
        </authorList>
    </citation>
    <scope>NUCLEOTIDE SEQUENCE [LARGE SCALE GENOMIC DNA]</scope>
    <source>
        <strain evidence="7 8">CECT 8075</strain>
    </source>
</reference>
<dbReference type="PROSITE" id="PS50011">
    <property type="entry name" value="PROTEIN_KINASE_DOM"/>
    <property type="match status" value="1"/>
</dbReference>
<proteinExistence type="predicted"/>
<evidence type="ECO:0000256" key="4">
    <source>
        <dbReference type="ARBA" id="ARBA00022840"/>
    </source>
</evidence>
<keyword evidence="4" id="KW-0067">ATP-binding</keyword>
<dbReference type="PANTHER" id="PTHR43289:SF6">
    <property type="entry name" value="SERINE_THREONINE-PROTEIN KINASE NEKL-3"/>
    <property type="match status" value="1"/>
</dbReference>
<dbReference type="InterPro" id="IPR011009">
    <property type="entry name" value="Kinase-like_dom_sf"/>
</dbReference>
<dbReference type="Proteomes" id="UP000536179">
    <property type="component" value="Unassembled WGS sequence"/>
</dbReference>
<evidence type="ECO:0000313" key="7">
    <source>
        <dbReference type="EMBL" id="MBB3206631.1"/>
    </source>
</evidence>
<dbReference type="SMART" id="SM00240">
    <property type="entry name" value="FHA"/>
    <property type="match status" value="1"/>
</dbReference>
<keyword evidence="8" id="KW-1185">Reference proteome</keyword>
<keyword evidence="3" id="KW-0418">Kinase</keyword>
<dbReference type="InterPro" id="IPR000253">
    <property type="entry name" value="FHA_dom"/>
</dbReference>
<keyword evidence="2" id="KW-0547">Nucleotide-binding</keyword>
<dbReference type="Pfam" id="PF00498">
    <property type="entry name" value="FHA"/>
    <property type="match status" value="1"/>
</dbReference>
<evidence type="ECO:0000256" key="3">
    <source>
        <dbReference type="ARBA" id="ARBA00022777"/>
    </source>
</evidence>
<name>A0A7W5H688_9BACT</name>
<dbReference type="InterPro" id="IPR000719">
    <property type="entry name" value="Prot_kinase_dom"/>
</dbReference>
<dbReference type="CDD" id="cd00060">
    <property type="entry name" value="FHA"/>
    <property type="match status" value="1"/>
</dbReference>
<dbReference type="SUPFAM" id="SSF56112">
    <property type="entry name" value="Protein kinase-like (PK-like)"/>
    <property type="match status" value="1"/>
</dbReference>